<dbReference type="PANTHER" id="PTHR46849">
    <property type="entry name" value="RCC1 DOMAIN-CONTAINING PROTEIN 1"/>
    <property type="match status" value="1"/>
</dbReference>
<sequence length="283" mass="30638">MRALYAGCNLFGQVLGSRSIALEKFGDYGDGVQDVLAIGHSVVVCRGVKGGVTLRGHGLEPKRTHIVTELEFRRHVVDASASDTRLVFLDADGDLHVLDFLDREVQLRVKPRFVEVGDRAVRISCGFGINVALTIAGHVYNIPNKMRFSNKELVDVKTGNEHCLLLDKTGNVFSFGNGSRGQLGHGTLDAEEEPRLVDFLAGLQVMQIAAGSWHSCALTADGVLYVWGWNSDGQLGLPGSVVIAVPTMMHKPDNVAFVAAGSRHTIISTCEYRSLPILQSSIT</sequence>
<dbReference type="Gene3D" id="2.130.10.30">
    <property type="entry name" value="Regulator of chromosome condensation 1/beta-lactamase-inhibitor protein II"/>
    <property type="match status" value="1"/>
</dbReference>
<feature type="repeat" description="RCC1" evidence="1">
    <location>
        <begin position="170"/>
        <end position="221"/>
    </location>
</feature>
<dbReference type="InterPro" id="IPR000408">
    <property type="entry name" value="Reg_chr_condens"/>
</dbReference>
<dbReference type="PROSITE" id="PS50012">
    <property type="entry name" value="RCC1_3"/>
    <property type="match status" value="2"/>
</dbReference>
<dbReference type="PANTHER" id="PTHR46849:SF1">
    <property type="entry name" value="RCC1 DOMAIN-CONTAINING PROTEIN 1"/>
    <property type="match status" value="1"/>
</dbReference>
<dbReference type="Pfam" id="PF00415">
    <property type="entry name" value="RCC1"/>
    <property type="match status" value="2"/>
</dbReference>
<dbReference type="InterPro" id="IPR052830">
    <property type="entry name" value="RCC1_domain-containing"/>
</dbReference>
<dbReference type="GeneID" id="108561228"/>
<dbReference type="RefSeq" id="XP_017774562.1">
    <property type="nucleotide sequence ID" value="XM_017919073.1"/>
</dbReference>
<evidence type="ECO:0000313" key="2">
    <source>
        <dbReference type="Proteomes" id="UP000695000"/>
    </source>
</evidence>
<dbReference type="InterPro" id="IPR009091">
    <property type="entry name" value="RCC1/BLIP-II"/>
</dbReference>
<reference evidence="3 4" key="1">
    <citation type="submission" date="2025-05" db="UniProtKB">
        <authorList>
            <consortium name="RefSeq"/>
        </authorList>
    </citation>
    <scope>IDENTIFICATION</scope>
    <source>
        <tissue evidence="3 4">Whole Larva</tissue>
    </source>
</reference>
<gene>
    <name evidence="3 4" type="primary">LOC108561228</name>
</gene>
<accession>A0ABM1MJ12</accession>
<dbReference type="SUPFAM" id="SSF50985">
    <property type="entry name" value="RCC1/BLIP-II"/>
    <property type="match status" value="1"/>
</dbReference>
<feature type="repeat" description="RCC1" evidence="1">
    <location>
        <begin position="222"/>
        <end position="271"/>
    </location>
</feature>
<name>A0ABM1MJ12_NICVS</name>
<organism evidence="2 3">
    <name type="scientific">Nicrophorus vespilloides</name>
    <name type="common">Boreal carrion beetle</name>
    <dbReference type="NCBI Taxonomy" id="110193"/>
    <lineage>
        <taxon>Eukaryota</taxon>
        <taxon>Metazoa</taxon>
        <taxon>Ecdysozoa</taxon>
        <taxon>Arthropoda</taxon>
        <taxon>Hexapoda</taxon>
        <taxon>Insecta</taxon>
        <taxon>Pterygota</taxon>
        <taxon>Neoptera</taxon>
        <taxon>Endopterygota</taxon>
        <taxon>Coleoptera</taxon>
        <taxon>Polyphaga</taxon>
        <taxon>Staphyliniformia</taxon>
        <taxon>Silphidae</taxon>
        <taxon>Nicrophorinae</taxon>
        <taxon>Nicrophorus</taxon>
    </lineage>
</organism>
<proteinExistence type="predicted"/>
<evidence type="ECO:0000256" key="1">
    <source>
        <dbReference type="PROSITE-ProRule" id="PRU00235"/>
    </source>
</evidence>
<dbReference type="Proteomes" id="UP000695000">
    <property type="component" value="Unplaced"/>
</dbReference>
<dbReference type="RefSeq" id="XP_017774563.1">
    <property type="nucleotide sequence ID" value="XM_017919074.1"/>
</dbReference>
<dbReference type="PRINTS" id="PR00633">
    <property type="entry name" value="RCCNDNSATION"/>
</dbReference>
<evidence type="ECO:0000313" key="3">
    <source>
        <dbReference type="RefSeq" id="XP_017774562.1"/>
    </source>
</evidence>
<protein>
    <submittedName>
        <fullName evidence="3 4">Probable E3 ubiquitin-protein ligase HERC4</fullName>
    </submittedName>
</protein>
<evidence type="ECO:0000313" key="4">
    <source>
        <dbReference type="RefSeq" id="XP_017774563.1"/>
    </source>
</evidence>
<keyword evidence="2" id="KW-1185">Reference proteome</keyword>